<evidence type="ECO:0000256" key="2">
    <source>
        <dbReference type="ARBA" id="ARBA00022692"/>
    </source>
</evidence>
<feature type="transmembrane region" description="Helical" evidence="5">
    <location>
        <begin position="60"/>
        <end position="79"/>
    </location>
</feature>
<evidence type="ECO:0000256" key="3">
    <source>
        <dbReference type="ARBA" id="ARBA00022989"/>
    </source>
</evidence>
<organism evidence="7">
    <name type="scientific">Candidatus Paraimprobicoccus trichonymphae</name>
    <dbReference type="NCBI Taxonomy" id="3033793"/>
    <lineage>
        <taxon>Bacteria</taxon>
        <taxon>Bacillati</taxon>
        <taxon>Bacillota</taxon>
        <taxon>Clostridia</taxon>
        <taxon>Candidatus Paraimprobicoccus</taxon>
    </lineage>
</organism>
<evidence type="ECO:0000256" key="1">
    <source>
        <dbReference type="ARBA" id="ARBA00004141"/>
    </source>
</evidence>
<dbReference type="KEGG" id="ptrh:RsTaC01_0131"/>
<keyword evidence="4 5" id="KW-0472">Membrane</keyword>
<keyword evidence="3 5" id="KW-1133">Transmembrane helix</keyword>
<feature type="transmembrane region" description="Helical" evidence="5">
    <location>
        <begin position="251"/>
        <end position="272"/>
    </location>
</feature>
<reference evidence="7" key="1">
    <citation type="journal article" date="2023" name="ISME J.">
        <title>Emergence of putative energy parasites within Clostridia revealed by genome analysis of a novel endosymbiotic clade.</title>
        <authorList>
            <person name="Takahashi K."/>
            <person name="Kuwahara H."/>
            <person name="Horikawa Y."/>
            <person name="Izawa K."/>
            <person name="Kato D."/>
            <person name="Inagaki T."/>
            <person name="Yuki M."/>
            <person name="Ohkuma M."/>
            <person name="Hongoh Y."/>
        </authorList>
    </citation>
    <scope>NUCLEOTIDE SEQUENCE</scope>
    <source>
        <strain evidence="7">RsTa-C01</strain>
    </source>
</reference>
<dbReference type="PANTHER" id="PTHR37422:SF13">
    <property type="entry name" value="LIPOPOLYSACCHARIDE BIOSYNTHESIS PROTEIN PA4999-RELATED"/>
    <property type="match status" value="1"/>
</dbReference>
<dbReference type="EMBL" id="AP027925">
    <property type="protein sequence ID" value="BED92420.1"/>
    <property type="molecule type" value="Genomic_DNA"/>
</dbReference>
<feature type="transmembrane region" description="Helical" evidence="5">
    <location>
        <begin position="34"/>
        <end position="53"/>
    </location>
</feature>
<feature type="domain" description="O-antigen ligase-related" evidence="6">
    <location>
        <begin position="209"/>
        <end position="379"/>
    </location>
</feature>
<evidence type="ECO:0000313" key="7">
    <source>
        <dbReference type="EMBL" id="BED92420.1"/>
    </source>
</evidence>
<feature type="transmembrane region" description="Helical" evidence="5">
    <location>
        <begin position="222"/>
        <end position="239"/>
    </location>
</feature>
<dbReference type="Proteomes" id="UP001335720">
    <property type="component" value="Chromosome"/>
</dbReference>
<dbReference type="AlphaFoldDB" id="A0AA48IBG4"/>
<proteinExistence type="predicted"/>
<accession>A0AA48IBG4</accession>
<dbReference type="InterPro" id="IPR007016">
    <property type="entry name" value="O-antigen_ligase-rel_domated"/>
</dbReference>
<name>A0AA48IBG4_9FIRM</name>
<feature type="transmembrane region" description="Helical" evidence="5">
    <location>
        <begin position="363"/>
        <end position="387"/>
    </location>
</feature>
<dbReference type="Pfam" id="PF04932">
    <property type="entry name" value="Wzy_C"/>
    <property type="match status" value="1"/>
</dbReference>
<evidence type="ECO:0000256" key="4">
    <source>
        <dbReference type="ARBA" id="ARBA00023136"/>
    </source>
</evidence>
<comment type="subcellular location">
    <subcellularLocation>
        <location evidence="1">Membrane</location>
        <topology evidence="1">Multi-pass membrane protein</topology>
    </subcellularLocation>
</comment>
<dbReference type="GO" id="GO:0016874">
    <property type="term" value="F:ligase activity"/>
    <property type="evidence" value="ECO:0007669"/>
    <property type="project" value="UniProtKB-KW"/>
</dbReference>
<protein>
    <submittedName>
        <fullName evidence="7">O-antigen ligase family protein</fullName>
    </submittedName>
</protein>
<feature type="transmembrane region" description="Helical" evidence="5">
    <location>
        <begin position="119"/>
        <end position="140"/>
    </location>
</feature>
<feature type="transmembrane region" description="Helical" evidence="5">
    <location>
        <begin position="85"/>
        <end position="107"/>
    </location>
</feature>
<dbReference type="GO" id="GO:0016020">
    <property type="term" value="C:membrane"/>
    <property type="evidence" value="ECO:0007669"/>
    <property type="project" value="UniProtKB-SubCell"/>
</dbReference>
<feature type="transmembrane region" description="Helical" evidence="5">
    <location>
        <begin position="423"/>
        <end position="444"/>
    </location>
</feature>
<sequence>MNLNKILDLSIFRILYLVSLSLEMIAIVCDFASIFKVLILSFGLFVFVYNYIIKFKLLKIKFNFLILGFIFVSILTSFWNMSEDFLANLVFVYHFCLCFFIFFGMYLEKNGEKLKLEFLIVLCYLVGFATIFSIISLIISVPQFNIILKNHHTGIVNNRLVGIFTNANLLAFSMVISIVSCDILQDSYMKNKFYFLKKLDIFFILIKIINIFEIFLSDSNDAFLFVVLYFIIKISYNIFSKYEKFSISRLIKGSLILVIASSALFSVCFVFRNMCQNIIKDYLYKYVYSNINLNNSNILNNNEDMKLGRENYDISSGRVTLMLQGIELFKINKYIGIGRANLVNYGNKYLTPKLIFSDLHNSYLTILVSYGILGFTIFIIFSVLVAVDLCKSLFQSNSSIFVKLFSLVFSYCIYAIFEKGILSEISFIVVVFWYFLGVTCYKVYYKPIK</sequence>
<dbReference type="InterPro" id="IPR051533">
    <property type="entry name" value="WaaL-like"/>
</dbReference>
<feature type="transmembrane region" description="Helical" evidence="5">
    <location>
        <begin position="199"/>
        <end position="216"/>
    </location>
</feature>
<feature type="transmembrane region" description="Helical" evidence="5">
    <location>
        <begin position="160"/>
        <end position="179"/>
    </location>
</feature>
<keyword evidence="2 5" id="KW-0812">Transmembrane</keyword>
<feature type="transmembrane region" description="Helical" evidence="5">
    <location>
        <begin position="7"/>
        <end position="28"/>
    </location>
</feature>
<evidence type="ECO:0000256" key="5">
    <source>
        <dbReference type="SAM" id="Phobius"/>
    </source>
</evidence>
<evidence type="ECO:0000259" key="6">
    <source>
        <dbReference type="Pfam" id="PF04932"/>
    </source>
</evidence>
<feature type="transmembrane region" description="Helical" evidence="5">
    <location>
        <begin position="399"/>
        <end position="417"/>
    </location>
</feature>
<dbReference type="PANTHER" id="PTHR37422">
    <property type="entry name" value="TEICHURONIC ACID BIOSYNTHESIS PROTEIN TUAE"/>
    <property type="match status" value="1"/>
</dbReference>
<gene>
    <name evidence="7" type="ORF">RsTaC01_0131</name>
</gene>
<keyword evidence="7" id="KW-0436">Ligase</keyword>